<comment type="similarity">
    <text evidence="2">Belongs to the band 7/mec-2 family. HflC subfamily.</text>
</comment>
<keyword evidence="7" id="KW-0645">Protease</keyword>
<reference evidence="7" key="1">
    <citation type="submission" date="2024-06" db="EMBL/GenBank/DDBJ databases">
        <title>Caulobacter inopinatus, sp. nov.</title>
        <authorList>
            <person name="Donachie S.P."/>
        </authorList>
    </citation>
    <scope>NUCLEOTIDE SEQUENCE</scope>
    <source>
        <strain evidence="7">73W</strain>
    </source>
</reference>
<dbReference type="PANTHER" id="PTHR42911">
    <property type="entry name" value="MODULATOR OF FTSH PROTEASE HFLC"/>
    <property type="match status" value="1"/>
</dbReference>
<dbReference type="Pfam" id="PF01145">
    <property type="entry name" value="Band_7"/>
    <property type="match status" value="1"/>
</dbReference>
<organism evidence="7">
    <name type="scientific">Caulobacter sp. 73W</name>
    <dbReference type="NCBI Taxonomy" id="3161137"/>
    <lineage>
        <taxon>Bacteria</taxon>
        <taxon>Pseudomonadati</taxon>
        <taxon>Pseudomonadota</taxon>
        <taxon>Alphaproteobacteria</taxon>
        <taxon>Caulobacterales</taxon>
        <taxon>Caulobacteraceae</taxon>
        <taxon>Caulobacter</taxon>
    </lineage>
</organism>
<dbReference type="PIRSF" id="PIRSF005651">
    <property type="entry name" value="HflC"/>
    <property type="match status" value="1"/>
</dbReference>
<protein>
    <submittedName>
        <fullName evidence="7">Protease modulator HflC</fullName>
    </submittedName>
</protein>
<feature type="domain" description="Band 7" evidence="6">
    <location>
        <begin position="21"/>
        <end position="185"/>
    </location>
</feature>
<evidence type="ECO:0000313" key="7">
    <source>
        <dbReference type="EMBL" id="XDO96032.1"/>
    </source>
</evidence>
<dbReference type="GO" id="GO:0008233">
    <property type="term" value="F:peptidase activity"/>
    <property type="evidence" value="ECO:0007669"/>
    <property type="project" value="UniProtKB-KW"/>
</dbReference>
<keyword evidence="3" id="KW-0812">Transmembrane</keyword>
<proteinExistence type="inferred from homology"/>
<dbReference type="GO" id="GO:0016020">
    <property type="term" value="C:membrane"/>
    <property type="evidence" value="ECO:0007669"/>
    <property type="project" value="UniProtKB-SubCell"/>
</dbReference>
<dbReference type="Gene3D" id="3.30.479.30">
    <property type="entry name" value="Band 7 domain"/>
    <property type="match status" value="1"/>
</dbReference>
<evidence type="ECO:0000256" key="3">
    <source>
        <dbReference type="ARBA" id="ARBA00022692"/>
    </source>
</evidence>
<dbReference type="InterPro" id="IPR036013">
    <property type="entry name" value="Band_7/SPFH_dom_sf"/>
</dbReference>
<gene>
    <name evidence="7" type="ORF">ABOZ73_14705</name>
</gene>
<sequence length="280" mass="31525">MNRNLFAVTAVVVVALIVLGNSIFQIDQRQQALVIRFGEPVRVVTTPGLKLKAPFLENVVMFDKRNLSLDAEQGEVITADQERLVVDAYIRYRINDPLQFYRTLRDERVAADRLERLVNATLRQTLGSATSEDVISRRRPELTRVTRDIVIRRAAASKLGLEVVDVRIKRADLPEANQKAVYERMQTARQQEAAQIRAVGEQQKREIIATATEESEKIRGEGDARRAQLFASSFGRDASFAAFYRSMQAYEASLANGDATLVLSPDSAFFKYFERGPSAQ</sequence>
<keyword evidence="7" id="KW-0378">Hydrolase</keyword>
<dbReference type="SMART" id="SM00244">
    <property type="entry name" value="PHB"/>
    <property type="match status" value="1"/>
</dbReference>
<dbReference type="PANTHER" id="PTHR42911:SF1">
    <property type="entry name" value="MODULATOR OF FTSH PROTEASE HFLC"/>
    <property type="match status" value="1"/>
</dbReference>
<evidence type="ECO:0000256" key="5">
    <source>
        <dbReference type="ARBA" id="ARBA00023136"/>
    </source>
</evidence>
<dbReference type="CDD" id="cd03405">
    <property type="entry name" value="SPFH_HflC"/>
    <property type="match status" value="1"/>
</dbReference>
<accession>A0AB39KQE2</accession>
<dbReference type="EMBL" id="CP158375">
    <property type="protein sequence ID" value="XDO96032.1"/>
    <property type="molecule type" value="Genomic_DNA"/>
</dbReference>
<name>A0AB39KQE2_9CAUL</name>
<dbReference type="InterPro" id="IPR010200">
    <property type="entry name" value="HflC"/>
</dbReference>
<keyword evidence="5" id="KW-0472">Membrane</keyword>
<comment type="subcellular location">
    <subcellularLocation>
        <location evidence="1">Membrane</location>
        <topology evidence="1">Single-pass membrane protein</topology>
    </subcellularLocation>
</comment>
<evidence type="ECO:0000259" key="6">
    <source>
        <dbReference type="SMART" id="SM00244"/>
    </source>
</evidence>
<dbReference type="SUPFAM" id="SSF117892">
    <property type="entry name" value="Band 7/SPFH domain"/>
    <property type="match status" value="1"/>
</dbReference>
<evidence type="ECO:0000256" key="1">
    <source>
        <dbReference type="ARBA" id="ARBA00004167"/>
    </source>
</evidence>
<dbReference type="RefSeq" id="WP_369058888.1">
    <property type="nucleotide sequence ID" value="NZ_CP158375.1"/>
</dbReference>
<dbReference type="GO" id="GO:0006508">
    <property type="term" value="P:proteolysis"/>
    <property type="evidence" value="ECO:0007669"/>
    <property type="project" value="UniProtKB-KW"/>
</dbReference>
<dbReference type="AlphaFoldDB" id="A0AB39KQE2"/>
<dbReference type="InterPro" id="IPR001107">
    <property type="entry name" value="Band_7"/>
</dbReference>
<evidence type="ECO:0000256" key="2">
    <source>
        <dbReference type="ARBA" id="ARBA00007862"/>
    </source>
</evidence>
<keyword evidence="4" id="KW-1133">Transmembrane helix</keyword>
<evidence type="ECO:0000256" key="4">
    <source>
        <dbReference type="ARBA" id="ARBA00022989"/>
    </source>
</evidence>